<dbReference type="RefSeq" id="XP_022151214.1">
    <property type="nucleotide sequence ID" value="XM_022295522.1"/>
</dbReference>
<keyword evidence="2" id="KW-1185">Reference proteome</keyword>
<protein>
    <submittedName>
        <fullName evidence="3">Uncharacterized protein LOC111019190 isoform X1</fullName>
    </submittedName>
</protein>
<name>A0A6J1DCC5_MOMCH</name>
<gene>
    <name evidence="3" type="primary">LOC111019190</name>
</gene>
<feature type="region of interest" description="Disordered" evidence="1">
    <location>
        <begin position="232"/>
        <end position="252"/>
    </location>
</feature>
<dbReference type="OrthoDB" id="772197at2759"/>
<dbReference type="InterPro" id="IPR012870">
    <property type="entry name" value="DUF1666"/>
</dbReference>
<dbReference type="PANTHER" id="PTHR46741">
    <property type="entry name" value="OS09G0413600 PROTEIN"/>
    <property type="match status" value="1"/>
</dbReference>
<feature type="compositionally biased region" description="Basic and acidic residues" evidence="1">
    <location>
        <begin position="235"/>
        <end position="248"/>
    </location>
</feature>
<dbReference type="PANTHER" id="PTHR46741:SF4">
    <property type="entry name" value="FINGER FYVE DOMAIN PROTEIN, PUTATIVE (DUF1666)-RELATED"/>
    <property type="match status" value="1"/>
</dbReference>
<feature type="compositionally biased region" description="Polar residues" evidence="1">
    <location>
        <begin position="191"/>
        <end position="216"/>
    </location>
</feature>
<dbReference type="AlphaFoldDB" id="A0A6J1DCC5"/>
<dbReference type="KEGG" id="mcha:111019190"/>
<accession>A0A6J1DCC5</accession>
<reference evidence="3" key="1">
    <citation type="submission" date="2025-08" db="UniProtKB">
        <authorList>
            <consortium name="RefSeq"/>
        </authorList>
    </citation>
    <scope>IDENTIFICATION</scope>
    <source>
        <strain evidence="3">OHB3-1</strain>
    </source>
</reference>
<evidence type="ECO:0000313" key="2">
    <source>
        <dbReference type="Proteomes" id="UP000504603"/>
    </source>
</evidence>
<dbReference type="Pfam" id="PF07891">
    <property type="entry name" value="DUF1666"/>
    <property type="match status" value="1"/>
</dbReference>
<feature type="region of interest" description="Disordered" evidence="1">
    <location>
        <begin position="58"/>
        <end position="83"/>
    </location>
</feature>
<dbReference type="Proteomes" id="UP000504603">
    <property type="component" value="Unplaced"/>
</dbReference>
<dbReference type="GeneID" id="111019190"/>
<organism evidence="2 3">
    <name type="scientific">Momordica charantia</name>
    <name type="common">Bitter gourd</name>
    <name type="synonym">Balsam pear</name>
    <dbReference type="NCBI Taxonomy" id="3673"/>
    <lineage>
        <taxon>Eukaryota</taxon>
        <taxon>Viridiplantae</taxon>
        <taxon>Streptophyta</taxon>
        <taxon>Embryophyta</taxon>
        <taxon>Tracheophyta</taxon>
        <taxon>Spermatophyta</taxon>
        <taxon>Magnoliopsida</taxon>
        <taxon>eudicotyledons</taxon>
        <taxon>Gunneridae</taxon>
        <taxon>Pentapetalae</taxon>
        <taxon>rosids</taxon>
        <taxon>fabids</taxon>
        <taxon>Cucurbitales</taxon>
        <taxon>Cucurbitaceae</taxon>
        <taxon>Momordiceae</taxon>
        <taxon>Momordica</taxon>
    </lineage>
</organism>
<proteinExistence type="predicted"/>
<evidence type="ECO:0000256" key="1">
    <source>
        <dbReference type="SAM" id="MobiDB-lite"/>
    </source>
</evidence>
<sequence length="633" mass="73297">MPFFISYPKELQNSIPHSNMLTLLLPFRIFLHTYVFSAFRLVHRYVFRFQKDDERSGHLENGRVGSKPFELPEEDSSEMDCANNGKTRNSVFSSVSKESISFLKLENSEFTWEGIELDESNIDPALAYTQSIALDVVSKGRNYGVLKSGDSAEDDFSVKARIVDPENSASNMFDSLPEAEVQVLWEDYSIPSDSESAGDSTNASPRINHDQVGSSSKEIKAEENKQLDFLSNLAQKEEESVDVPEKSTETTLQEKPSILNFDHRYELNYLPDHQDIVQQLEMELRNAKTGGLPTIFEEEPEAINEKFKHEELMREIRKVYKTYAEKMWKLDILNNQSMHATGLLQLKYPLNSISEQNSVLWLGNTRKLTADPRLESVGELQRDMELVYVGQVCLSWEILQWQLRKAIELQRHDSQGICQYNQVASEFQLFKVVLKRFMEEERFQGNRVENYVQNRCVFRSLLQVPPIKDDGGSAEAEGREWEDEDDFSCNILAEIIEKSMWVFYEFLLSDKNDVKNILKCNRKYQVELQSSENLQLLLVNIQAHFQKTKRKLKDLLRGSNNFSVKKLEKQEEAGLSYSLILFIAQVDLKLISRVLRMSKLTVDQLLWCNQKLNQITFLNRKVHLEPALLLFPF</sequence>
<feature type="region of interest" description="Disordered" evidence="1">
    <location>
        <begin position="191"/>
        <end position="218"/>
    </location>
</feature>
<evidence type="ECO:0000313" key="3">
    <source>
        <dbReference type="RefSeq" id="XP_022151214.1"/>
    </source>
</evidence>